<dbReference type="Gene3D" id="3.30.930.10">
    <property type="entry name" value="Bira Bifunctional Protein, Domain 2"/>
    <property type="match status" value="1"/>
</dbReference>
<name>A0A328VGW0_9CHLR</name>
<evidence type="ECO:0000256" key="14">
    <source>
        <dbReference type="ARBA" id="ARBA00049255"/>
    </source>
</evidence>
<feature type="binding site" evidence="15">
    <location>
        <position position="471"/>
    </location>
    <ligand>
        <name>Mg(2+)</name>
        <dbReference type="ChEBI" id="CHEBI:18420"/>
        <note>shared with alpha subunit</note>
    </ligand>
</feature>
<evidence type="ECO:0000259" key="19">
    <source>
        <dbReference type="PROSITE" id="PS51483"/>
    </source>
</evidence>
<feature type="binding site" evidence="15">
    <location>
        <position position="470"/>
    </location>
    <ligand>
        <name>Mg(2+)</name>
        <dbReference type="ChEBI" id="CHEBI:18420"/>
        <note>shared with alpha subunit</note>
    </ligand>
</feature>
<evidence type="ECO:0000256" key="4">
    <source>
        <dbReference type="ARBA" id="ARBA00022490"/>
    </source>
</evidence>
<evidence type="ECO:0000256" key="2">
    <source>
        <dbReference type="ARBA" id="ARBA00008653"/>
    </source>
</evidence>
<evidence type="ECO:0000256" key="12">
    <source>
        <dbReference type="ARBA" id="ARBA00022917"/>
    </source>
</evidence>
<keyword evidence="6 15" id="KW-0436">Ligase</keyword>
<dbReference type="CDD" id="cd02796">
    <property type="entry name" value="tRNA_bind_bactPheRS"/>
    <property type="match status" value="1"/>
</dbReference>
<dbReference type="RefSeq" id="WP_189361892.1">
    <property type="nucleotide sequence ID" value="NZ_MCIF01000002.1"/>
</dbReference>
<evidence type="ECO:0000256" key="13">
    <source>
        <dbReference type="ARBA" id="ARBA00023146"/>
    </source>
</evidence>
<evidence type="ECO:0000256" key="9">
    <source>
        <dbReference type="ARBA" id="ARBA00022840"/>
    </source>
</evidence>
<dbReference type="SMART" id="SM00874">
    <property type="entry name" value="B5"/>
    <property type="match status" value="1"/>
</dbReference>
<evidence type="ECO:0000313" key="20">
    <source>
        <dbReference type="EMBL" id="RAQ96946.1"/>
    </source>
</evidence>
<evidence type="ECO:0000313" key="21">
    <source>
        <dbReference type="Proteomes" id="UP000248706"/>
    </source>
</evidence>
<dbReference type="InterPro" id="IPR020825">
    <property type="entry name" value="Phe-tRNA_synthase-like_B3/B4"/>
</dbReference>
<dbReference type="GO" id="GO:0005524">
    <property type="term" value="F:ATP binding"/>
    <property type="evidence" value="ECO:0007669"/>
    <property type="project" value="UniProtKB-UniRule"/>
</dbReference>
<dbReference type="SUPFAM" id="SSF55681">
    <property type="entry name" value="Class II aaRS and biotin synthetases"/>
    <property type="match status" value="1"/>
</dbReference>
<dbReference type="GO" id="GO:0000049">
    <property type="term" value="F:tRNA binding"/>
    <property type="evidence" value="ECO:0007669"/>
    <property type="project" value="UniProtKB-UniRule"/>
</dbReference>
<dbReference type="AlphaFoldDB" id="A0A328VGW0"/>
<dbReference type="FunFam" id="3.50.40.10:FF:000001">
    <property type="entry name" value="Phenylalanine--tRNA ligase beta subunit"/>
    <property type="match status" value="1"/>
</dbReference>
<dbReference type="Pfam" id="PF03484">
    <property type="entry name" value="B5"/>
    <property type="match status" value="1"/>
</dbReference>
<dbReference type="Pfam" id="PF03147">
    <property type="entry name" value="FDX-ACB"/>
    <property type="match status" value="1"/>
</dbReference>
<keyword evidence="13 15" id="KW-0030">Aminoacyl-tRNA synthetase</keyword>
<accession>A0A328VGW0</accession>
<comment type="cofactor">
    <cofactor evidence="15">
        <name>Mg(2+)</name>
        <dbReference type="ChEBI" id="CHEBI:18420"/>
    </cofactor>
    <text evidence="15">Binds 2 magnesium ions per tetramer.</text>
</comment>
<comment type="subcellular location">
    <subcellularLocation>
        <location evidence="1 15">Cytoplasm</location>
    </subcellularLocation>
</comment>
<feature type="domain" description="B5" evidence="19">
    <location>
        <begin position="399"/>
        <end position="483"/>
    </location>
</feature>
<evidence type="ECO:0000256" key="10">
    <source>
        <dbReference type="ARBA" id="ARBA00022842"/>
    </source>
</evidence>
<dbReference type="CDD" id="cd00769">
    <property type="entry name" value="PheRS_beta_core"/>
    <property type="match status" value="1"/>
</dbReference>
<evidence type="ECO:0000256" key="3">
    <source>
        <dbReference type="ARBA" id="ARBA00011209"/>
    </source>
</evidence>
<proteinExistence type="inferred from homology"/>
<reference evidence="20 21" key="1">
    <citation type="submission" date="2016-08" db="EMBL/GenBank/DDBJ databases">
        <title>Analysis of Carbohydrate Active Enzymes in Thermogemmatispora T81 Reveals Carbohydrate Degradation Ability.</title>
        <authorList>
            <person name="Tomazini A."/>
            <person name="Lal S."/>
            <person name="Stott M."/>
            <person name="Henrissat B."/>
            <person name="Polikarpov I."/>
            <person name="Sparling R."/>
            <person name="Levin D.B."/>
        </authorList>
    </citation>
    <scope>NUCLEOTIDE SEQUENCE [LARGE SCALE GENOMIC DNA]</scope>
    <source>
        <strain evidence="20 21">T81</strain>
    </source>
</reference>
<dbReference type="NCBIfam" id="TIGR00472">
    <property type="entry name" value="pheT_bact"/>
    <property type="match status" value="1"/>
</dbReference>
<dbReference type="SUPFAM" id="SSF54991">
    <property type="entry name" value="Anticodon-binding domain of PheRS"/>
    <property type="match status" value="1"/>
</dbReference>
<dbReference type="InterPro" id="IPR041616">
    <property type="entry name" value="PheRS_beta_core"/>
</dbReference>
<dbReference type="Gene3D" id="3.50.40.10">
    <property type="entry name" value="Phenylalanyl-trna Synthetase, Chain B, domain 3"/>
    <property type="match status" value="1"/>
</dbReference>
<dbReference type="GO" id="GO:0000287">
    <property type="term" value="F:magnesium ion binding"/>
    <property type="evidence" value="ECO:0007669"/>
    <property type="project" value="UniProtKB-UniRule"/>
</dbReference>
<dbReference type="SUPFAM" id="SSF50249">
    <property type="entry name" value="Nucleic acid-binding proteins"/>
    <property type="match status" value="1"/>
</dbReference>
<dbReference type="SMART" id="SM00896">
    <property type="entry name" value="FDX-ACB"/>
    <property type="match status" value="1"/>
</dbReference>
<evidence type="ECO:0000256" key="8">
    <source>
        <dbReference type="ARBA" id="ARBA00022741"/>
    </source>
</evidence>
<dbReference type="InterPro" id="IPR012340">
    <property type="entry name" value="NA-bd_OB-fold"/>
</dbReference>
<dbReference type="GO" id="GO:0009328">
    <property type="term" value="C:phenylalanine-tRNA ligase complex"/>
    <property type="evidence" value="ECO:0007669"/>
    <property type="project" value="TreeGrafter"/>
</dbReference>
<dbReference type="InterPro" id="IPR045864">
    <property type="entry name" value="aa-tRNA-synth_II/BPL/LPL"/>
</dbReference>
<comment type="subunit">
    <text evidence="3 15">Tetramer of two alpha and two beta subunits.</text>
</comment>
<dbReference type="SUPFAM" id="SSF56037">
    <property type="entry name" value="PheT/TilS domain"/>
    <property type="match status" value="1"/>
</dbReference>
<dbReference type="PROSITE" id="PS51447">
    <property type="entry name" value="FDX_ACB"/>
    <property type="match status" value="1"/>
</dbReference>
<dbReference type="HAMAP" id="MF_00283">
    <property type="entry name" value="Phe_tRNA_synth_beta1"/>
    <property type="match status" value="1"/>
</dbReference>
<keyword evidence="7 15" id="KW-0479">Metal-binding</keyword>
<evidence type="ECO:0000256" key="15">
    <source>
        <dbReference type="HAMAP-Rule" id="MF_00283"/>
    </source>
</evidence>
<dbReference type="GO" id="GO:0004826">
    <property type="term" value="F:phenylalanine-tRNA ligase activity"/>
    <property type="evidence" value="ECO:0007669"/>
    <property type="project" value="UniProtKB-UniRule"/>
</dbReference>
<evidence type="ECO:0000256" key="5">
    <source>
        <dbReference type="ARBA" id="ARBA00022555"/>
    </source>
</evidence>
<dbReference type="PANTHER" id="PTHR10947:SF0">
    <property type="entry name" value="PHENYLALANINE--TRNA LIGASE BETA SUBUNIT"/>
    <property type="match status" value="1"/>
</dbReference>
<dbReference type="Pfam" id="PF03483">
    <property type="entry name" value="B3_4"/>
    <property type="match status" value="1"/>
</dbReference>
<dbReference type="EC" id="6.1.1.20" evidence="15"/>
<dbReference type="InterPro" id="IPR009061">
    <property type="entry name" value="DNA-bd_dom_put_sf"/>
</dbReference>
<dbReference type="SUPFAM" id="SSF46955">
    <property type="entry name" value="Putative DNA-binding domain"/>
    <property type="match status" value="1"/>
</dbReference>
<feature type="binding site" evidence="15">
    <location>
        <position position="467"/>
    </location>
    <ligand>
        <name>Mg(2+)</name>
        <dbReference type="ChEBI" id="CHEBI:18420"/>
        <note>shared with alpha subunit</note>
    </ligand>
</feature>
<dbReference type="InterPro" id="IPR045060">
    <property type="entry name" value="Phe-tRNA-ligase_IIc_bsu"/>
</dbReference>
<evidence type="ECO:0000256" key="1">
    <source>
        <dbReference type="ARBA" id="ARBA00004496"/>
    </source>
</evidence>
<dbReference type="PANTHER" id="PTHR10947">
    <property type="entry name" value="PHENYLALANYL-TRNA SYNTHETASE BETA CHAIN AND LEUCINE-RICH REPEAT-CONTAINING PROTEIN 47"/>
    <property type="match status" value="1"/>
</dbReference>
<dbReference type="PROSITE" id="PS51483">
    <property type="entry name" value="B5"/>
    <property type="match status" value="1"/>
</dbReference>
<dbReference type="Gene3D" id="3.30.56.10">
    <property type="match status" value="2"/>
</dbReference>
<feature type="binding site" evidence="15">
    <location>
        <position position="461"/>
    </location>
    <ligand>
        <name>Mg(2+)</name>
        <dbReference type="ChEBI" id="CHEBI:18420"/>
        <note>shared with alpha subunit</note>
    </ligand>
</feature>
<evidence type="ECO:0000259" key="17">
    <source>
        <dbReference type="PROSITE" id="PS50886"/>
    </source>
</evidence>
<dbReference type="InterPro" id="IPR002547">
    <property type="entry name" value="tRNA-bd_dom"/>
</dbReference>
<evidence type="ECO:0000256" key="16">
    <source>
        <dbReference type="PROSITE-ProRule" id="PRU00209"/>
    </source>
</evidence>
<comment type="catalytic activity">
    <reaction evidence="14 15">
        <text>tRNA(Phe) + L-phenylalanine + ATP = L-phenylalanyl-tRNA(Phe) + AMP + diphosphate + H(+)</text>
        <dbReference type="Rhea" id="RHEA:19413"/>
        <dbReference type="Rhea" id="RHEA-COMP:9668"/>
        <dbReference type="Rhea" id="RHEA-COMP:9699"/>
        <dbReference type="ChEBI" id="CHEBI:15378"/>
        <dbReference type="ChEBI" id="CHEBI:30616"/>
        <dbReference type="ChEBI" id="CHEBI:33019"/>
        <dbReference type="ChEBI" id="CHEBI:58095"/>
        <dbReference type="ChEBI" id="CHEBI:78442"/>
        <dbReference type="ChEBI" id="CHEBI:78531"/>
        <dbReference type="ChEBI" id="CHEBI:456215"/>
        <dbReference type="EC" id="6.1.1.20"/>
    </reaction>
</comment>
<evidence type="ECO:0000256" key="6">
    <source>
        <dbReference type="ARBA" id="ARBA00022598"/>
    </source>
</evidence>
<dbReference type="InterPro" id="IPR004532">
    <property type="entry name" value="Phe-tRNA-ligase_IIc_bsu_bact"/>
</dbReference>
<dbReference type="EMBL" id="MCIF01000002">
    <property type="protein sequence ID" value="RAQ96946.1"/>
    <property type="molecule type" value="Genomic_DNA"/>
</dbReference>
<keyword evidence="5 16" id="KW-0820">tRNA-binding</keyword>
<dbReference type="InterPro" id="IPR005146">
    <property type="entry name" value="B3/B4_tRNA-bd"/>
</dbReference>
<evidence type="ECO:0000256" key="7">
    <source>
        <dbReference type="ARBA" id="ARBA00022723"/>
    </source>
</evidence>
<dbReference type="Pfam" id="PF17759">
    <property type="entry name" value="tRNA_synthFbeta"/>
    <property type="match status" value="2"/>
</dbReference>
<dbReference type="GO" id="GO:0006432">
    <property type="term" value="P:phenylalanyl-tRNA aminoacylation"/>
    <property type="evidence" value="ECO:0007669"/>
    <property type="project" value="UniProtKB-UniRule"/>
</dbReference>
<dbReference type="InterPro" id="IPR005147">
    <property type="entry name" value="tRNA_synthase_B5-dom"/>
</dbReference>
<dbReference type="InterPro" id="IPR033714">
    <property type="entry name" value="tRNA_bind_bactPheRS"/>
</dbReference>
<keyword evidence="8 15" id="KW-0547">Nucleotide-binding</keyword>
<evidence type="ECO:0000256" key="11">
    <source>
        <dbReference type="ARBA" id="ARBA00022884"/>
    </source>
</evidence>
<gene>
    <name evidence="15" type="primary">pheT</name>
    <name evidence="20" type="ORF">A4R35_15520</name>
</gene>
<dbReference type="SMART" id="SM00873">
    <property type="entry name" value="B3_4"/>
    <property type="match status" value="1"/>
</dbReference>
<keyword evidence="10 15" id="KW-0460">Magnesium</keyword>
<dbReference type="InterPro" id="IPR005121">
    <property type="entry name" value="Fdx_antiC-bd"/>
</dbReference>
<dbReference type="Proteomes" id="UP000248706">
    <property type="component" value="Unassembled WGS sequence"/>
</dbReference>
<keyword evidence="21" id="KW-1185">Reference proteome</keyword>
<feature type="domain" description="TRNA-binding" evidence="17">
    <location>
        <begin position="40"/>
        <end position="147"/>
    </location>
</feature>
<dbReference type="Gene3D" id="2.40.50.140">
    <property type="entry name" value="Nucleic acid-binding proteins"/>
    <property type="match status" value="1"/>
</dbReference>
<dbReference type="Gene3D" id="3.30.70.380">
    <property type="entry name" value="Ferrodoxin-fold anticodon-binding domain"/>
    <property type="match status" value="1"/>
</dbReference>
<dbReference type="PROSITE" id="PS50886">
    <property type="entry name" value="TRBD"/>
    <property type="match status" value="1"/>
</dbReference>
<comment type="caution">
    <text evidence="20">The sequence shown here is derived from an EMBL/GenBank/DDBJ whole genome shotgun (WGS) entry which is preliminary data.</text>
</comment>
<keyword evidence="11 16" id="KW-0694">RNA-binding</keyword>
<sequence>MRVPLSWLKEYVEITQSPQELAHTLTMAGLEVETLDYIGADWGDQIITAQITHLEKVPGSDHLSYTRINTGSGEIGVICGAPNIKEGDKVPLALPGARIGDLTIGVARKMGYVSEGMLCSPRELGLGSDHSGIYILDPETPLGVKLADLLSDVVLEFAIKAHRGDLSSIIGIAREVAALTHKPLRLPEPRFNEQGQPAAELVKVTVEDRELCPRYSARVISGVKIGPSPGWMARRLLMAGMRPINLIVDITNYVMLEVGQPLHAFDYDLVREHHIIVRRARDGEEMTTLDGVQRRLRNDMLLITDPQGPTAIAGVMGSAISEVNEGTTRILLESANFKPASIRRTAVALGLRTESSSRFEKGLDPELTIFGANRAAQLMAELAGGQVHPGIVDVYPKPVEARSILFSPAEVEWLTGLKVTSRQVHEALSALEFKVEEVSAAADAAGGEQLLRVTIPTFRGDIEEGADLVEEVLRMIGYDQLPATVPEGPLPEPHGDHWFEREYEIREILIGLGLHEILTYAMTSRQRMLNLLAEVNAQTAQVLLQKPADDGQAGWIIASAQERAGSEDGLASDGREPFDARSLPAVTIANPLSNELECMRLTLLSGLMETLQENSKRNRAGLRLFEIGRRYLPRGAGELPEERRCAGIALCGPAAISWVPELARPADFYDLKGIVETLLERLHIRRYRFSAAQHPTFHPGRCAVLEVGRPGMDGGERFTPVGFLGEVHPLVQQRYDLPHRAYLCELDLETLYAAVPERLNYAPISRHQELTRDLAVVVDQQVPARAVQEAIERHGGELLRTVALFDVYTGTPIPPGKKSLTYTLLYQAQDRTLTDAEANALQERIVAALGEEFGAVLRS</sequence>
<evidence type="ECO:0000259" key="18">
    <source>
        <dbReference type="PROSITE" id="PS51447"/>
    </source>
</evidence>
<organism evidence="20 21">
    <name type="scientific">Thermogemmatispora tikiterensis</name>
    <dbReference type="NCBI Taxonomy" id="1825093"/>
    <lineage>
        <taxon>Bacteria</taxon>
        <taxon>Bacillati</taxon>
        <taxon>Chloroflexota</taxon>
        <taxon>Ktedonobacteria</taxon>
        <taxon>Thermogemmatisporales</taxon>
        <taxon>Thermogemmatisporaceae</taxon>
        <taxon>Thermogemmatispora</taxon>
    </lineage>
</organism>
<feature type="domain" description="FDX-ACB" evidence="18">
    <location>
        <begin position="765"/>
        <end position="858"/>
    </location>
</feature>
<dbReference type="InterPro" id="IPR036690">
    <property type="entry name" value="Fdx_antiC-bd_sf"/>
</dbReference>
<comment type="similarity">
    <text evidence="2 15">Belongs to the phenylalanyl-tRNA synthetase beta subunit family. Type 1 subfamily.</text>
</comment>
<keyword evidence="4 15" id="KW-0963">Cytoplasm</keyword>
<protein>
    <recommendedName>
        <fullName evidence="15">Phenylalanine--tRNA ligase beta subunit</fullName>
        <ecNumber evidence="15">6.1.1.20</ecNumber>
    </recommendedName>
    <alternativeName>
        <fullName evidence="15">Phenylalanyl-tRNA synthetase beta subunit</fullName>
        <shortName evidence="15">PheRS</shortName>
    </alternativeName>
</protein>
<dbReference type="FunFam" id="3.30.70.380:FF:000001">
    <property type="entry name" value="Phenylalanine--tRNA ligase beta subunit"/>
    <property type="match status" value="1"/>
</dbReference>
<keyword evidence="12 15" id="KW-0648">Protein biosynthesis</keyword>
<dbReference type="Pfam" id="PF01588">
    <property type="entry name" value="tRNA_bind"/>
    <property type="match status" value="1"/>
</dbReference>
<keyword evidence="9 15" id="KW-0067">ATP-binding</keyword>